<protein>
    <submittedName>
        <fullName evidence="3">Suppressor of fused domain protein</fullName>
    </submittedName>
</protein>
<dbReference type="InterPro" id="IPR012433">
    <property type="entry name" value="Imm11"/>
</dbReference>
<sequence length="415" mass="46600">MPKRYFDLADDVYLPGRWELGHPLDQNGHQLEDPWQFRVGEPARFKGHVQIPAERPGIPLDFSHAAFSIPVVHARVASLLAEMAPSDVEIIPVGITGQPDQFSILNATRIVRCIDDKASEEVRYWRPEDGRPEKTGQYRAVYGMRIDPSKVGDARVFRTWGWTIALIVSEDIKEALDRAGITGVKFKEVTGPSAISHEERERNQRLIALREQTDAAREAFWRTLGRLDEEAIIPIVVGGSWPARRQVWRVIHRPGGRTLLVTDGLSDFFVDRVEPSVGFGLELALETDEPLKDAHESWPLLLLERVGDEVAEHERVREKVKTGWMSMEVSGKGMPQPLVTQEGRVGVLLGMGPSALPRSFPMPSGEVRLVTVQALLPTELSYLLEHGKKGRDELLRRFDEEGHGHLSRVGRSPVV</sequence>
<accession>A0ABU5HHB9</accession>
<dbReference type="EMBL" id="JAXIVS010000021">
    <property type="protein sequence ID" value="MDY7232537.1"/>
    <property type="molecule type" value="Genomic_DNA"/>
</dbReference>
<dbReference type="InterPro" id="IPR020941">
    <property type="entry name" value="SUFU-like_domain"/>
</dbReference>
<comment type="caution">
    <text evidence="3">The sequence shown here is derived from an EMBL/GenBank/DDBJ whole genome shotgun (WGS) entry which is preliminary data.</text>
</comment>
<reference evidence="3 4" key="1">
    <citation type="submission" date="2023-12" db="EMBL/GenBank/DDBJ databases">
        <title>the genome sequence of Hyalangium sp. s54d21.</title>
        <authorList>
            <person name="Zhang X."/>
        </authorList>
    </citation>
    <scope>NUCLEOTIDE SEQUENCE [LARGE SCALE GENOMIC DNA]</scope>
    <source>
        <strain evidence="4">s54d21</strain>
    </source>
</reference>
<evidence type="ECO:0000259" key="1">
    <source>
        <dbReference type="Pfam" id="PF05076"/>
    </source>
</evidence>
<feature type="domain" description="Immunity MXAN-0049 protein" evidence="2">
    <location>
        <begin position="40"/>
        <end position="189"/>
    </location>
</feature>
<dbReference type="Pfam" id="PF07791">
    <property type="entry name" value="Imm11"/>
    <property type="match status" value="1"/>
</dbReference>
<dbReference type="InterPro" id="IPR037181">
    <property type="entry name" value="SUFU_N"/>
</dbReference>
<dbReference type="Proteomes" id="UP001291309">
    <property type="component" value="Unassembled WGS sequence"/>
</dbReference>
<name>A0ABU5HHB9_9BACT</name>
<organism evidence="3 4">
    <name type="scientific">Hyalangium rubrum</name>
    <dbReference type="NCBI Taxonomy" id="3103134"/>
    <lineage>
        <taxon>Bacteria</taxon>
        <taxon>Pseudomonadati</taxon>
        <taxon>Myxococcota</taxon>
        <taxon>Myxococcia</taxon>
        <taxon>Myxococcales</taxon>
        <taxon>Cystobacterineae</taxon>
        <taxon>Archangiaceae</taxon>
        <taxon>Hyalangium</taxon>
    </lineage>
</organism>
<keyword evidence="4" id="KW-1185">Reference proteome</keyword>
<dbReference type="Pfam" id="PF05076">
    <property type="entry name" value="SUFU"/>
    <property type="match status" value="1"/>
</dbReference>
<proteinExistence type="predicted"/>
<gene>
    <name evidence="3" type="ORF">SYV04_39485</name>
</gene>
<dbReference type="RefSeq" id="WP_321551251.1">
    <property type="nucleotide sequence ID" value="NZ_JAXIVS010000021.1"/>
</dbReference>
<evidence type="ECO:0000313" key="3">
    <source>
        <dbReference type="EMBL" id="MDY7232537.1"/>
    </source>
</evidence>
<feature type="domain" description="Suppressor of fused-like" evidence="1">
    <location>
        <begin position="258"/>
        <end position="411"/>
    </location>
</feature>
<evidence type="ECO:0000313" key="4">
    <source>
        <dbReference type="Proteomes" id="UP001291309"/>
    </source>
</evidence>
<dbReference type="SUPFAM" id="SSF103359">
    <property type="entry name" value="Suppressor of Fused, N-terminal domain"/>
    <property type="match status" value="1"/>
</dbReference>
<evidence type="ECO:0000259" key="2">
    <source>
        <dbReference type="Pfam" id="PF07791"/>
    </source>
</evidence>